<evidence type="ECO:0000256" key="6">
    <source>
        <dbReference type="PIRNR" id="PIRNR003101"/>
    </source>
</evidence>
<evidence type="ECO:0000256" key="5">
    <source>
        <dbReference type="HAMAP-Rule" id="MF_02033"/>
    </source>
</evidence>
<evidence type="ECO:0000256" key="4">
    <source>
        <dbReference type="ARBA" id="ARBA00023306"/>
    </source>
</evidence>
<evidence type="ECO:0000256" key="3">
    <source>
        <dbReference type="ARBA" id="ARBA00023136"/>
    </source>
</evidence>
<proteinExistence type="inferred from homology"/>
<accession>A0A8J2VW32</accession>
<dbReference type="PANTHER" id="PTHR32432:SF4">
    <property type="entry name" value="CELL DIVISION PROTEIN FTSA"/>
    <property type="match status" value="1"/>
</dbReference>
<dbReference type="SMART" id="SM00842">
    <property type="entry name" value="FtsA"/>
    <property type="match status" value="1"/>
</dbReference>
<feature type="domain" description="SHS2" evidence="8">
    <location>
        <begin position="7"/>
        <end position="194"/>
    </location>
</feature>
<evidence type="ECO:0000259" key="8">
    <source>
        <dbReference type="SMART" id="SM00842"/>
    </source>
</evidence>
<dbReference type="InterPro" id="IPR043129">
    <property type="entry name" value="ATPase_NBD"/>
</dbReference>
<name>A0A8J2VW32_9BACL</name>
<reference evidence="9" key="1">
    <citation type="journal article" date="2014" name="Int. J. Syst. Evol. Microbiol.">
        <title>Complete genome sequence of Corynebacterium casei LMG S-19264T (=DSM 44701T), isolated from a smear-ripened cheese.</title>
        <authorList>
            <consortium name="US DOE Joint Genome Institute (JGI-PGF)"/>
            <person name="Walter F."/>
            <person name="Albersmeier A."/>
            <person name="Kalinowski J."/>
            <person name="Ruckert C."/>
        </authorList>
    </citation>
    <scope>NUCLEOTIDE SEQUENCE</scope>
    <source>
        <strain evidence="9">CGMCC 1.15371</strain>
    </source>
</reference>
<dbReference type="GO" id="GO:0032153">
    <property type="term" value="C:cell division site"/>
    <property type="evidence" value="ECO:0007669"/>
    <property type="project" value="UniProtKB-UniRule"/>
</dbReference>
<dbReference type="Gene3D" id="3.30.420.40">
    <property type="match status" value="2"/>
</dbReference>
<keyword evidence="4 5" id="KW-0131">Cell cycle</keyword>
<organism evidence="9 10">
    <name type="scientific">Pullulanibacillus camelliae</name>
    <dbReference type="NCBI Taxonomy" id="1707096"/>
    <lineage>
        <taxon>Bacteria</taxon>
        <taxon>Bacillati</taxon>
        <taxon>Bacillota</taxon>
        <taxon>Bacilli</taxon>
        <taxon>Bacillales</taxon>
        <taxon>Sporolactobacillaceae</taxon>
        <taxon>Pullulanibacillus</taxon>
    </lineage>
</organism>
<comment type="subunit">
    <text evidence="5">Self-interacts. Interacts with FtsZ.</text>
</comment>
<dbReference type="PIRSF" id="PIRSF003101">
    <property type="entry name" value="FtsA"/>
    <property type="match status" value="1"/>
</dbReference>
<dbReference type="InterPro" id="IPR003494">
    <property type="entry name" value="SHS2_FtsA"/>
</dbReference>
<comment type="caution">
    <text evidence="9">The sequence shown here is derived from an EMBL/GenBank/DDBJ whole genome shotgun (WGS) entry which is preliminary data.</text>
</comment>
<keyword evidence="1 5" id="KW-1003">Cell membrane</keyword>
<dbReference type="HAMAP" id="MF_02033">
    <property type="entry name" value="FtsA"/>
    <property type="match status" value="1"/>
</dbReference>
<evidence type="ECO:0000256" key="7">
    <source>
        <dbReference type="SAM" id="MobiDB-lite"/>
    </source>
</evidence>
<dbReference type="InterPro" id="IPR050696">
    <property type="entry name" value="FtsA/MreB"/>
</dbReference>
<dbReference type="AlphaFoldDB" id="A0A8J2VW32"/>
<dbReference type="NCBIfam" id="TIGR01174">
    <property type="entry name" value="ftsA"/>
    <property type="match status" value="1"/>
</dbReference>
<comment type="subcellular location">
    <subcellularLocation>
        <location evidence="5">Cell membrane</location>
        <topology evidence="5">Peripheral membrane protein</topology>
        <orientation evidence="5">Cytoplasmic side</orientation>
    </subcellularLocation>
    <text evidence="5">Localizes to the Z ring in an FtsZ-dependent manner. Targeted to the membrane through a conserved C-terminal amphipathic helix.</text>
</comment>
<evidence type="ECO:0000256" key="2">
    <source>
        <dbReference type="ARBA" id="ARBA00022618"/>
    </source>
</evidence>
<protein>
    <recommendedName>
        <fullName evidence="5 6">Cell division protein FtsA</fullName>
    </recommendedName>
</protein>
<dbReference type="CDD" id="cd24048">
    <property type="entry name" value="ASKHA_NBD_FtsA"/>
    <property type="match status" value="1"/>
</dbReference>
<dbReference type="GO" id="GO:0043093">
    <property type="term" value="P:FtsZ-dependent cytokinesis"/>
    <property type="evidence" value="ECO:0007669"/>
    <property type="project" value="UniProtKB-UniRule"/>
</dbReference>
<dbReference type="PANTHER" id="PTHR32432">
    <property type="entry name" value="CELL DIVISION PROTEIN FTSA-RELATED"/>
    <property type="match status" value="1"/>
</dbReference>
<reference evidence="9" key="2">
    <citation type="submission" date="2020-09" db="EMBL/GenBank/DDBJ databases">
        <authorList>
            <person name="Sun Q."/>
            <person name="Zhou Y."/>
        </authorList>
    </citation>
    <scope>NUCLEOTIDE SEQUENCE</scope>
    <source>
        <strain evidence="9">CGMCC 1.15371</strain>
    </source>
</reference>
<evidence type="ECO:0000256" key="1">
    <source>
        <dbReference type="ARBA" id="ARBA00022475"/>
    </source>
</evidence>
<evidence type="ECO:0000313" key="10">
    <source>
        <dbReference type="Proteomes" id="UP000628775"/>
    </source>
</evidence>
<keyword evidence="2 5" id="KW-0132">Cell division</keyword>
<comment type="function">
    <text evidence="5 6">Cell division protein that is involved in the assembly of the Z ring. May serve as a membrane anchor for the Z ring.</text>
</comment>
<sequence>MNNNDIYVSLDIGTSTVKVLIGEMTGDSLNVIGIGKADSNGLKKGSIVDIDETVRSIRNAVEQAERMVGSKVQSVIVGVTGNHIQLHPCHGVVAVSSDNREIGDDDITRVMEAAQVMPIAPEREIIDVIHHEFIVDGLEGINDPRGMVGVRLEMKGIVITGSKTILHNLERCVEKAGLEIADICLTPLALGSVALTSDEKNLGVALVDIGGGTTKVAVFDQGILIDTFVLPIGGNHITKDISIGLRTTTDHAESIKLKYGHAFIDHASNEEGFLVQKMNGSGDETISQQDLAYIIEPRIAEILELINEEIRRNGFLELPGGYILTGGVAAMEGILDLAQHELNNNVRVAIPDYIGVREPQYTTCVGLIKFAYRNVRIQGRDFGVAIAPEMSNGQGHQKKNKVKAEKNPNRGGVTKKVKQLFDSFFD</sequence>
<dbReference type="Pfam" id="PF02491">
    <property type="entry name" value="SHS2_FTSA"/>
    <property type="match status" value="1"/>
</dbReference>
<dbReference type="FunFam" id="3.30.1490.110:FF:000003">
    <property type="entry name" value="Cell division protein FtsA"/>
    <property type="match status" value="1"/>
</dbReference>
<dbReference type="GO" id="GO:0009898">
    <property type="term" value="C:cytoplasmic side of plasma membrane"/>
    <property type="evidence" value="ECO:0007669"/>
    <property type="project" value="UniProtKB-UniRule"/>
</dbReference>
<dbReference type="Gene3D" id="3.30.1490.110">
    <property type="match status" value="1"/>
</dbReference>
<gene>
    <name evidence="5 9" type="primary">ftsA</name>
    <name evidence="9" type="ORF">GCM10011391_20170</name>
</gene>
<dbReference type="Pfam" id="PF14450">
    <property type="entry name" value="FtsA"/>
    <property type="match status" value="2"/>
</dbReference>
<evidence type="ECO:0000313" key="9">
    <source>
        <dbReference type="EMBL" id="GGE41382.1"/>
    </source>
</evidence>
<dbReference type="EMBL" id="BMIR01000008">
    <property type="protein sequence ID" value="GGE41382.1"/>
    <property type="molecule type" value="Genomic_DNA"/>
</dbReference>
<keyword evidence="3 5" id="KW-0472">Membrane</keyword>
<dbReference type="RefSeq" id="WP_188693032.1">
    <property type="nucleotide sequence ID" value="NZ_BMIR01000008.1"/>
</dbReference>
<dbReference type="SUPFAM" id="SSF53067">
    <property type="entry name" value="Actin-like ATPase domain"/>
    <property type="match status" value="2"/>
</dbReference>
<keyword evidence="10" id="KW-1185">Reference proteome</keyword>
<feature type="region of interest" description="Disordered" evidence="7">
    <location>
        <begin position="390"/>
        <end position="411"/>
    </location>
</feature>
<dbReference type="Proteomes" id="UP000628775">
    <property type="component" value="Unassembled WGS sequence"/>
</dbReference>
<comment type="similarity">
    <text evidence="5 6">Belongs to the FtsA/MreB family.</text>
</comment>
<dbReference type="InterPro" id="IPR020823">
    <property type="entry name" value="Cell_div_FtsA"/>
</dbReference>